<evidence type="ECO:0000256" key="2">
    <source>
        <dbReference type="ARBA" id="ARBA00004644"/>
    </source>
</evidence>
<evidence type="ECO:0000256" key="20">
    <source>
        <dbReference type="SAM" id="Phobius"/>
    </source>
</evidence>
<dbReference type="EMBL" id="ODYU01010496">
    <property type="protein sequence ID" value="SOQ55643.1"/>
    <property type="molecule type" value="Genomic_DNA"/>
</dbReference>
<evidence type="ECO:0000256" key="11">
    <source>
        <dbReference type="ARBA" id="ARBA00022837"/>
    </source>
</evidence>
<keyword evidence="12 20" id="KW-1133">Transmembrane helix</keyword>
<evidence type="ECO:0000256" key="12">
    <source>
        <dbReference type="ARBA" id="ARBA00022989"/>
    </source>
</evidence>
<dbReference type="InterPro" id="IPR019365">
    <property type="entry name" value="TVP18/Ca-channel_flower"/>
</dbReference>
<evidence type="ECO:0000256" key="4">
    <source>
        <dbReference type="ARBA" id="ARBA00016120"/>
    </source>
</evidence>
<keyword evidence="9 20" id="KW-0812">Transmembrane</keyword>
<reference evidence="21" key="1">
    <citation type="submission" date="2016-07" db="EMBL/GenBank/DDBJ databases">
        <authorList>
            <person name="Bretaudeau A."/>
        </authorList>
    </citation>
    <scope>NUCLEOTIDE SEQUENCE</scope>
    <source>
        <strain evidence="21">Rice</strain>
        <tissue evidence="21">Whole body</tissue>
    </source>
</reference>
<evidence type="ECO:0000256" key="9">
    <source>
        <dbReference type="ARBA" id="ARBA00022692"/>
    </source>
</evidence>
<evidence type="ECO:0000256" key="13">
    <source>
        <dbReference type="ARBA" id="ARBA00023065"/>
    </source>
</evidence>
<keyword evidence="15" id="KW-0966">Cell projection</keyword>
<keyword evidence="7" id="KW-0254">Endocytosis</keyword>
<evidence type="ECO:0000256" key="16">
    <source>
        <dbReference type="ARBA" id="ARBA00023303"/>
    </source>
</evidence>
<name>A0A2H1WRF6_SPOFR</name>
<proteinExistence type="inferred from homology"/>
<evidence type="ECO:0000256" key="18">
    <source>
        <dbReference type="ARBA" id="ARBA00034111"/>
    </source>
</evidence>
<dbReference type="GO" id="GO:0006897">
    <property type="term" value="P:endocytosis"/>
    <property type="evidence" value="ECO:0007669"/>
    <property type="project" value="UniProtKB-KW"/>
</dbReference>
<dbReference type="AlphaFoldDB" id="A0A2H1WRF6"/>
<feature type="transmembrane region" description="Helical" evidence="20">
    <location>
        <begin position="119"/>
        <end position="140"/>
    </location>
</feature>
<evidence type="ECO:0000256" key="15">
    <source>
        <dbReference type="ARBA" id="ARBA00023273"/>
    </source>
</evidence>
<keyword evidence="6" id="KW-0109">Calcium transport</keyword>
<keyword evidence="5" id="KW-0813">Transport</keyword>
<feature type="transmembrane region" description="Helical" evidence="20">
    <location>
        <begin position="81"/>
        <end position="107"/>
    </location>
</feature>
<dbReference type="GO" id="GO:0005262">
    <property type="term" value="F:calcium channel activity"/>
    <property type="evidence" value="ECO:0007669"/>
    <property type="project" value="UniProtKB-KW"/>
</dbReference>
<dbReference type="OrthoDB" id="9934994at2759"/>
<sequence>MSMSFRYFGIVANSNDSVRDRYFETIFGTWQMCPTIPKVHSAYMYQVKIIRLVKKNLLCRGCVYKYISSHTHDTQTRNNNLLITLSTAHPCIAIILGLLNCISIVLLDVGCLIAGIWQMLAGFIVIVCEAPCCCFFIDYVQTLSDKMETRPYWNKAACYVGLSVPPFFMCFISMSTWFGSGLIFATGIIYGMMALGKKGSIEDMRTSAANLEAGAGQPTSAPRANLVTNEQPVSFTGVPVRN</sequence>
<feature type="transmembrane region" description="Helical" evidence="20">
    <location>
        <begin position="175"/>
        <end position="195"/>
    </location>
</feature>
<comment type="subunit">
    <text evidence="19">Homomultimer. Associates with the dally/ magu complex.</text>
</comment>
<keyword evidence="8" id="KW-0107">Calcium channel</keyword>
<accession>A0A2H1WRF6</accession>
<keyword evidence="16" id="KW-0407">Ion channel</keyword>
<dbReference type="GO" id="GO:0005768">
    <property type="term" value="C:endosome"/>
    <property type="evidence" value="ECO:0007669"/>
    <property type="project" value="UniProtKB-SubCell"/>
</dbReference>
<evidence type="ECO:0000256" key="7">
    <source>
        <dbReference type="ARBA" id="ARBA00022583"/>
    </source>
</evidence>
<keyword evidence="14 20" id="KW-0472">Membrane</keyword>
<gene>
    <name evidence="21" type="ORF">SFRICE_025614</name>
</gene>
<protein>
    <recommendedName>
        <fullName evidence="4">Calcium channel flower</fullName>
    </recommendedName>
</protein>
<evidence type="ECO:0000256" key="19">
    <source>
        <dbReference type="ARBA" id="ARBA00046506"/>
    </source>
</evidence>
<comment type="subcellular location">
    <subcellularLocation>
        <location evidence="2">Cytoplasmic vesicle</location>
        <location evidence="2">Secretory vesicle</location>
        <location evidence="2">Synaptic vesicle membrane</location>
        <topology evidence="2">Multi-pass membrane protein</topology>
    </subcellularLocation>
    <subcellularLocation>
        <location evidence="1">Endosome</location>
    </subcellularLocation>
    <subcellularLocation>
        <location evidence="18">Presynaptic cell membrane</location>
    </subcellularLocation>
</comment>
<evidence type="ECO:0000256" key="3">
    <source>
        <dbReference type="ARBA" id="ARBA00010023"/>
    </source>
</evidence>
<evidence type="ECO:0000256" key="17">
    <source>
        <dbReference type="ARBA" id="ARBA00023329"/>
    </source>
</evidence>
<keyword evidence="17" id="KW-0968">Cytoplasmic vesicle</keyword>
<evidence type="ECO:0000256" key="8">
    <source>
        <dbReference type="ARBA" id="ARBA00022673"/>
    </source>
</evidence>
<dbReference type="GO" id="GO:0042734">
    <property type="term" value="C:presynaptic membrane"/>
    <property type="evidence" value="ECO:0007669"/>
    <property type="project" value="UniProtKB-SubCell"/>
</dbReference>
<evidence type="ECO:0000256" key="6">
    <source>
        <dbReference type="ARBA" id="ARBA00022568"/>
    </source>
</evidence>
<evidence type="ECO:0000256" key="10">
    <source>
        <dbReference type="ARBA" id="ARBA00022753"/>
    </source>
</evidence>
<evidence type="ECO:0000313" key="21">
    <source>
        <dbReference type="EMBL" id="SOQ55643.1"/>
    </source>
</evidence>
<evidence type="ECO:0000256" key="5">
    <source>
        <dbReference type="ARBA" id="ARBA00022448"/>
    </source>
</evidence>
<dbReference type="PANTHER" id="PTHR13314">
    <property type="entry name" value="CALCIUM CHANNEL FLOWER HOMOLOG"/>
    <property type="match status" value="1"/>
</dbReference>
<organism evidence="21">
    <name type="scientific">Spodoptera frugiperda</name>
    <name type="common">Fall armyworm</name>
    <dbReference type="NCBI Taxonomy" id="7108"/>
    <lineage>
        <taxon>Eukaryota</taxon>
        <taxon>Metazoa</taxon>
        <taxon>Ecdysozoa</taxon>
        <taxon>Arthropoda</taxon>
        <taxon>Hexapoda</taxon>
        <taxon>Insecta</taxon>
        <taxon>Pterygota</taxon>
        <taxon>Neoptera</taxon>
        <taxon>Endopterygota</taxon>
        <taxon>Lepidoptera</taxon>
        <taxon>Glossata</taxon>
        <taxon>Ditrysia</taxon>
        <taxon>Noctuoidea</taxon>
        <taxon>Noctuidae</taxon>
        <taxon>Amphipyrinae</taxon>
        <taxon>Spodoptera</taxon>
    </lineage>
</organism>
<evidence type="ECO:0000256" key="1">
    <source>
        <dbReference type="ARBA" id="ARBA00004177"/>
    </source>
</evidence>
<dbReference type="PANTHER" id="PTHR13314:SF2">
    <property type="entry name" value="CALCIUM CHANNEL FLOWER HOMOLOG"/>
    <property type="match status" value="1"/>
</dbReference>
<dbReference type="SMART" id="SM01077">
    <property type="entry name" value="Cg6151-P"/>
    <property type="match status" value="1"/>
</dbReference>
<dbReference type="Pfam" id="PF10233">
    <property type="entry name" value="Cg6151-P"/>
    <property type="match status" value="1"/>
</dbReference>
<keyword evidence="10" id="KW-0967">Endosome</keyword>
<dbReference type="GO" id="GO:0030672">
    <property type="term" value="C:synaptic vesicle membrane"/>
    <property type="evidence" value="ECO:0007669"/>
    <property type="project" value="UniProtKB-SubCell"/>
</dbReference>
<comment type="similarity">
    <text evidence="3">Belongs to the calcium channel flower family.</text>
</comment>
<keyword evidence="13" id="KW-0406">Ion transport</keyword>
<keyword evidence="11" id="KW-0106">Calcium</keyword>
<evidence type="ECO:0000256" key="14">
    <source>
        <dbReference type="ARBA" id="ARBA00023136"/>
    </source>
</evidence>